<dbReference type="InterPro" id="IPR001623">
    <property type="entry name" value="DnaJ_domain"/>
</dbReference>
<evidence type="ECO:0000256" key="2">
    <source>
        <dbReference type="ARBA" id="ARBA00022771"/>
    </source>
</evidence>
<evidence type="ECO:0000256" key="6">
    <source>
        <dbReference type="SAM" id="MobiDB-lite"/>
    </source>
</evidence>
<dbReference type="OMA" id="RANHEES"/>
<dbReference type="EMBL" id="JH598211">
    <property type="status" value="NOT_ANNOTATED_CDS"/>
    <property type="molecule type" value="Genomic_DNA"/>
</dbReference>
<evidence type="ECO:0000259" key="7">
    <source>
        <dbReference type="PROSITE" id="PS50076"/>
    </source>
</evidence>
<keyword evidence="1" id="KW-0479">Metal-binding</keyword>
<evidence type="ECO:0000256" key="1">
    <source>
        <dbReference type="ARBA" id="ARBA00022723"/>
    </source>
</evidence>
<evidence type="ECO:0000313" key="9">
    <source>
        <dbReference type="EnsemblProtists" id="HpaP805158"/>
    </source>
</evidence>
<organism evidence="9 10">
    <name type="scientific">Hyaloperonospora arabidopsidis (strain Emoy2)</name>
    <name type="common">Downy mildew agent</name>
    <name type="synonym">Peronospora arabidopsidis</name>
    <dbReference type="NCBI Taxonomy" id="559515"/>
    <lineage>
        <taxon>Eukaryota</taxon>
        <taxon>Sar</taxon>
        <taxon>Stramenopiles</taxon>
        <taxon>Oomycota</taxon>
        <taxon>Peronosporomycetes</taxon>
        <taxon>Peronosporales</taxon>
        <taxon>Peronosporaceae</taxon>
        <taxon>Hyaloperonospora</taxon>
    </lineage>
</organism>
<dbReference type="InterPro" id="IPR022755">
    <property type="entry name" value="Znf_C2H2_jaz"/>
</dbReference>
<keyword evidence="10" id="KW-1185">Reference proteome</keyword>
<feature type="domain" description="J" evidence="7">
    <location>
        <begin position="3"/>
        <end position="72"/>
    </location>
</feature>
<dbReference type="PRINTS" id="PR00625">
    <property type="entry name" value="JDOMAIN"/>
</dbReference>
<dbReference type="Gene3D" id="1.10.287.110">
    <property type="entry name" value="DnaJ domain"/>
    <property type="match status" value="1"/>
</dbReference>
<dbReference type="PROSITE" id="PS50076">
    <property type="entry name" value="DNAJ_2"/>
    <property type="match status" value="1"/>
</dbReference>
<dbReference type="CDD" id="cd06257">
    <property type="entry name" value="DnaJ"/>
    <property type="match status" value="1"/>
</dbReference>
<dbReference type="InterPro" id="IPR003604">
    <property type="entry name" value="Matrin/U1-like-C_Znf_C2H2"/>
</dbReference>
<dbReference type="InterPro" id="IPR036869">
    <property type="entry name" value="J_dom_sf"/>
</dbReference>
<dbReference type="PANTHER" id="PTHR44029:SF1">
    <property type="entry name" value="DNAJ HOMOLOG SUBFAMILY C MEMBER 21"/>
    <property type="match status" value="1"/>
</dbReference>
<dbReference type="PROSITE" id="PS00028">
    <property type="entry name" value="ZINC_FINGER_C2H2_1"/>
    <property type="match status" value="1"/>
</dbReference>
<dbReference type="Pfam" id="PF00226">
    <property type="entry name" value="DnaJ"/>
    <property type="match status" value="1"/>
</dbReference>
<dbReference type="InParanoid" id="M4BFT8"/>
<dbReference type="Gene3D" id="3.30.160.60">
    <property type="entry name" value="Classic Zinc Finger"/>
    <property type="match status" value="1"/>
</dbReference>
<feature type="compositionally biased region" description="Basic residues" evidence="6">
    <location>
        <begin position="443"/>
        <end position="453"/>
    </location>
</feature>
<dbReference type="PROSITE" id="PS00636">
    <property type="entry name" value="DNAJ_1"/>
    <property type="match status" value="1"/>
</dbReference>
<dbReference type="InterPro" id="IPR018253">
    <property type="entry name" value="DnaJ_domain_CS"/>
</dbReference>
<evidence type="ECO:0000256" key="3">
    <source>
        <dbReference type="ARBA" id="ARBA00022833"/>
    </source>
</evidence>
<dbReference type="SMART" id="SM00451">
    <property type="entry name" value="ZnF_U1"/>
    <property type="match status" value="1"/>
</dbReference>
<dbReference type="EnsemblProtists" id="HpaT805158">
    <property type="protein sequence ID" value="HpaP805158"/>
    <property type="gene ID" value="HpaG805158"/>
</dbReference>
<dbReference type="InterPro" id="IPR051964">
    <property type="entry name" value="Chaperone_stress_response"/>
</dbReference>
<evidence type="ECO:0000313" key="10">
    <source>
        <dbReference type="Proteomes" id="UP000011713"/>
    </source>
</evidence>
<dbReference type="SUPFAM" id="SSF46565">
    <property type="entry name" value="Chaperone J-domain"/>
    <property type="match status" value="1"/>
</dbReference>
<dbReference type="AlphaFoldDB" id="M4BFT8"/>
<feature type="domain" description="C2H2-type" evidence="8">
    <location>
        <begin position="291"/>
        <end position="320"/>
    </location>
</feature>
<dbReference type="PANTHER" id="PTHR44029">
    <property type="entry name" value="DNAJ HOMOLOG SUBFAMILY C MEMBER 21"/>
    <property type="match status" value="1"/>
</dbReference>
<keyword evidence="2 4" id="KW-0863">Zinc-finger</keyword>
<dbReference type="VEuPathDB" id="FungiDB:HpaG805158"/>
<feature type="compositionally biased region" description="Acidic residues" evidence="6">
    <location>
        <begin position="370"/>
        <end position="382"/>
    </location>
</feature>
<dbReference type="STRING" id="559515.M4BFT8"/>
<dbReference type="InterPro" id="IPR013087">
    <property type="entry name" value="Znf_C2H2_type"/>
</dbReference>
<evidence type="ECO:0000259" key="8">
    <source>
        <dbReference type="PROSITE" id="PS50157"/>
    </source>
</evidence>
<dbReference type="InterPro" id="IPR054076">
    <property type="entry name" value="ZUO1-like_ZHD"/>
</dbReference>
<feature type="region of interest" description="Disordered" evidence="6">
    <location>
        <begin position="351"/>
        <end position="453"/>
    </location>
</feature>
<dbReference type="Pfam" id="PF21884">
    <property type="entry name" value="ZUO1-like_ZHD"/>
    <property type="match status" value="1"/>
</dbReference>
<name>M4BFT8_HYAAE</name>
<dbReference type="GO" id="GO:0008270">
    <property type="term" value="F:zinc ion binding"/>
    <property type="evidence" value="ECO:0007669"/>
    <property type="project" value="UniProtKB-KW"/>
</dbReference>
<dbReference type="SMART" id="SM00271">
    <property type="entry name" value="DnaJ"/>
    <property type="match status" value="1"/>
</dbReference>
<keyword evidence="3" id="KW-0862">Zinc</keyword>
<reference evidence="10" key="1">
    <citation type="journal article" date="2010" name="Science">
        <title>Signatures of adaptation to obligate biotrophy in the Hyaloperonospora arabidopsidis genome.</title>
        <authorList>
            <person name="Baxter L."/>
            <person name="Tripathy S."/>
            <person name="Ishaque N."/>
            <person name="Boot N."/>
            <person name="Cabral A."/>
            <person name="Kemen E."/>
            <person name="Thines M."/>
            <person name="Ah-Fong A."/>
            <person name="Anderson R."/>
            <person name="Badejoko W."/>
            <person name="Bittner-Eddy P."/>
            <person name="Boore J.L."/>
            <person name="Chibucos M.C."/>
            <person name="Coates M."/>
            <person name="Dehal P."/>
            <person name="Delehaunty K."/>
            <person name="Dong S."/>
            <person name="Downton P."/>
            <person name="Dumas B."/>
            <person name="Fabro G."/>
            <person name="Fronick C."/>
            <person name="Fuerstenberg S.I."/>
            <person name="Fulton L."/>
            <person name="Gaulin E."/>
            <person name="Govers F."/>
            <person name="Hughes L."/>
            <person name="Humphray S."/>
            <person name="Jiang R.H."/>
            <person name="Judelson H."/>
            <person name="Kamoun S."/>
            <person name="Kyung K."/>
            <person name="Meijer H."/>
            <person name="Minx P."/>
            <person name="Morris P."/>
            <person name="Nelson J."/>
            <person name="Phuntumart V."/>
            <person name="Qutob D."/>
            <person name="Rehmany A."/>
            <person name="Rougon-Cardoso A."/>
            <person name="Ryden P."/>
            <person name="Torto-Alalibo T."/>
            <person name="Studholme D."/>
            <person name="Wang Y."/>
            <person name="Win J."/>
            <person name="Wood J."/>
            <person name="Clifton S.W."/>
            <person name="Rogers J."/>
            <person name="Van den Ackerveken G."/>
            <person name="Jones J.D."/>
            <person name="McDowell J.M."/>
            <person name="Beynon J."/>
            <person name="Tyler B.M."/>
        </authorList>
    </citation>
    <scope>NUCLEOTIDE SEQUENCE [LARGE SCALE GENOMIC DNA]</scope>
    <source>
        <strain evidence="10">Emoy2</strain>
    </source>
</reference>
<dbReference type="GO" id="GO:0005737">
    <property type="term" value="C:cytoplasm"/>
    <property type="evidence" value="ECO:0007669"/>
    <property type="project" value="TreeGrafter"/>
</dbReference>
<dbReference type="InterPro" id="IPR036236">
    <property type="entry name" value="Znf_C2H2_sf"/>
</dbReference>
<dbReference type="SUPFAM" id="SSF57667">
    <property type="entry name" value="beta-beta-alpha zinc fingers"/>
    <property type="match status" value="1"/>
</dbReference>
<dbReference type="eggNOG" id="KOG0717">
    <property type="taxonomic scope" value="Eukaryota"/>
</dbReference>
<evidence type="ECO:0000256" key="5">
    <source>
        <dbReference type="SAM" id="Coils"/>
    </source>
</evidence>
<dbReference type="PROSITE" id="PS50157">
    <property type="entry name" value="ZINC_FINGER_C2H2_2"/>
    <property type="match status" value="1"/>
</dbReference>
<sequence length="453" mass="53161">MRCHYEVLGTTRDASAVDIKRAFRLQALRWHPDKHHQSGVSSEESTEKFQSIQSAYEVLSDPHEKKWYDDHREQILRGGDESEDEIDLFRYFSASVYSGFGTDDKSFYSVYGDLFTKIDALDTESGDDTRSEAAPGIGDADTLMDDVNAFYQHWKGYTTQRSFAWVDEYKPSDAPTRVVRRAMEKENKKLRDAAKRVYTTEVRELVDFVCRRDPRVQLFQKQKELEKEQLRIEEETKKREKQKAYDVERRVFQEQQEKFWTDGSMETSRVNDRDIELELQRFREKMDADVLVCDLCSKIFKSSKQLQNHLMSKKHREREVELGVFIDPSILDDEMDKDLREELIALGKVKLESQDDDSESDKSSTKAEQTSDDAEQEKEDEEAARKKAEADSARIEKEQKAAEKRRERKELRKNKKKENVEEIVIGARSKKEKKEEDDENQRGRGKKGGKKRR</sequence>
<reference evidence="9" key="2">
    <citation type="submission" date="2015-06" db="UniProtKB">
        <authorList>
            <consortium name="EnsemblProtists"/>
        </authorList>
    </citation>
    <scope>IDENTIFICATION</scope>
    <source>
        <strain evidence="9">Emoy2</strain>
    </source>
</reference>
<proteinExistence type="predicted"/>
<feature type="coiled-coil region" evidence="5">
    <location>
        <begin position="215"/>
        <end position="243"/>
    </location>
</feature>
<evidence type="ECO:0000256" key="4">
    <source>
        <dbReference type="PROSITE-ProRule" id="PRU00042"/>
    </source>
</evidence>
<feature type="compositionally biased region" description="Basic and acidic residues" evidence="6">
    <location>
        <begin position="383"/>
        <end position="410"/>
    </location>
</feature>
<accession>M4BFT8</accession>
<dbReference type="HOGENOM" id="CLU_009539_3_2_1"/>
<evidence type="ECO:0008006" key="11">
    <source>
        <dbReference type="Google" id="ProtNLM"/>
    </source>
</evidence>
<dbReference type="Pfam" id="PF12171">
    <property type="entry name" value="zf-C2H2_jaz"/>
    <property type="match status" value="1"/>
</dbReference>
<dbReference type="GO" id="GO:0003676">
    <property type="term" value="F:nucleic acid binding"/>
    <property type="evidence" value="ECO:0007669"/>
    <property type="project" value="InterPro"/>
</dbReference>
<keyword evidence="5" id="KW-0175">Coiled coil</keyword>
<dbReference type="Proteomes" id="UP000011713">
    <property type="component" value="Unassembled WGS sequence"/>
</dbReference>
<protein>
    <recommendedName>
        <fullName evidence="11">J domain-containing protein</fullName>
    </recommendedName>
</protein>